<gene>
    <name evidence="1" type="ORF">FA10DRAFT_263768</name>
</gene>
<dbReference type="GeneID" id="37042278"/>
<reference evidence="1" key="1">
    <citation type="journal article" date="2018" name="Mol. Biol. Evol.">
        <title>Broad Genomic Sampling Reveals a Smut Pathogenic Ancestry of the Fungal Clade Ustilaginomycotina.</title>
        <authorList>
            <person name="Kijpornyongpan T."/>
            <person name="Mondo S.J."/>
            <person name="Barry K."/>
            <person name="Sandor L."/>
            <person name="Lee J."/>
            <person name="Lipzen A."/>
            <person name="Pangilinan J."/>
            <person name="LaButti K."/>
            <person name="Hainaut M."/>
            <person name="Henrissat B."/>
            <person name="Grigoriev I.V."/>
            <person name="Spatafora J.W."/>
            <person name="Aime M.C."/>
        </authorList>
    </citation>
    <scope>NUCLEOTIDE SEQUENCE [LARGE SCALE GENOMIC DNA]</scope>
    <source>
        <strain evidence="1">MCA 4198</strain>
    </source>
</reference>
<dbReference type="AlphaFoldDB" id="A0A316YUY8"/>
<dbReference type="InParanoid" id="A0A316YUY8"/>
<dbReference type="RefSeq" id="XP_025380259.1">
    <property type="nucleotide sequence ID" value="XM_025520362.1"/>
</dbReference>
<keyword evidence="2" id="KW-1185">Reference proteome</keyword>
<name>A0A316YUY8_9BASI</name>
<evidence type="ECO:0000313" key="1">
    <source>
        <dbReference type="EMBL" id="PWN93061.1"/>
    </source>
</evidence>
<proteinExistence type="predicted"/>
<protein>
    <submittedName>
        <fullName evidence="1">Uncharacterized protein</fullName>
    </submittedName>
</protein>
<organism evidence="1 2">
    <name type="scientific">Acaromyces ingoldii</name>
    <dbReference type="NCBI Taxonomy" id="215250"/>
    <lineage>
        <taxon>Eukaryota</taxon>
        <taxon>Fungi</taxon>
        <taxon>Dikarya</taxon>
        <taxon>Basidiomycota</taxon>
        <taxon>Ustilaginomycotina</taxon>
        <taxon>Exobasidiomycetes</taxon>
        <taxon>Exobasidiales</taxon>
        <taxon>Cryptobasidiaceae</taxon>
        <taxon>Acaromyces</taxon>
    </lineage>
</organism>
<evidence type="ECO:0000313" key="2">
    <source>
        <dbReference type="Proteomes" id="UP000245768"/>
    </source>
</evidence>
<sequence>MTLPVKNSRQSAAGCHHCDGERPISHQHPAFCLPRAAKAVAREQEHLFGVTMGSLTVGVV</sequence>
<dbReference type="Proteomes" id="UP000245768">
    <property type="component" value="Unassembled WGS sequence"/>
</dbReference>
<dbReference type="EMBL" id="KZ819634">
    <property type="protein sequence ID" value="PWN93061.1"/>
    <property type="molecule type" value="Genomic_DNA"/>
</dbReference>
<accession>A0A316YUY8</accession>